<evidence type="ECO:0000256" key="4">
    <source>
        <dbReference type="ARBA" id="ARBA00023163"/>
    </source>
</evidence>
<dbReference type="Gene3D" id="1.10.1740.10">
    <property type="match status" value="1"/>
</dbReference>
<dbReference type="InterPro" id="IPR013325">
    <property type="entry name" value="RNA_pol_sigma_r2"/>
</dbReference>
<evidence type="ECO:0000256" key="1">
    <source>
        <dbReference type="ARBA" id="ARBA00010641"/>
    </source>
</evidence>
<dbReference type="PANTHER" id="PTHR43133">
    <property type="entry name" value="RNA POLYMERASE ECF-TYPE SIGMA FACTO"/>
    <property type="match status" value="1"/>
</dbReference>
<sequence>MNFFIGDKEKKLVKQLRHGNSTAMHDFYALYADYLTGICARYVGNGDSLKDVLQDCLVNIITHVGEFEYRGAGSLQAWATKIAVNQSLKFLKEQKHGEFVTLEWDVPDSEKYREDEEDPPISDIPPDVIHRFITELPTGYRTVFNLYVFENKSHQEIAATLGIKKDSSASQLHRAKNLLAKKIEQYNTSKQKAR</sequence>
<dbReference type="GO" id="GO:0016987">
    <property type="term" value="F:sigma factor activity"/>
    <property type="evidence" value="ECO:0007669"/>
    <property type="project" value="UniProtKB-KW"/>
</dbReference>
<organism evidence="7 8">
    <name type="scientific">Hoylesella oralis ATCC 33269</name>
    <dbReference type="NCBI Taxonomy" id="873533"/>
    <lineage>
        <taxon>Bacteria</taxon>
        <taxon>Pseudomonadati</taxon>
        <taxon>Bacteroidota</taxon>
        <taxon>Bacteroidia</taxon>
        <taxon>Bacteroidales</taxon>
        <taxon>Prevotellaceae</taxon>
        <taxon>Hoylesella</taxon>
    </lineage>
</organism>
<protein>
    <submittedName>
        <fullName evidence="7">Sigma-70 region 2</fullName>
    </submittedName>
</protein>
<keyword evidence="4" id="KW-0804">Transcription</keyword>
<evidence type="ECO:0000313" key="7">
    <source>
        <dbReference type="EMBL" id="EFZ37162.1"/>
    </source>
</evidence>
<gene>
    <name evidence="7" type="ORF">HMPREF0663_11220</name>
</gene>
<name>E7RPW9_9BACT</name>
<dbReference type="Gene3D" id="1.10.10.10">
    <property type="entry name" value="Winged helix-like DNA-binding domain superfamily/Winged helix DNA-binding domain"/>
    <property type="match status" value="1"/>
</dbReference>
<dbReference type="HOGENOM" id="CLU_047691_3_2_10"/>
<dbReference type="Pfam" id="PF08281">
    <property type="entry name" value="Sigma70_r4_2"/>
    <property type="match status" value="1"/>
</dbReference>
<dbReference type="NCBIfam" id="TIGR02937">
    <property type="entry name" value="sigma70-ECF"/>
    <property type="match status" value="1"/>
</dbReference>
<evidence type="ECO:0000256" key="2">
    <source>
        <dbReference type="ARBA" id="ARBA00023015"/>
    </source>
</evidence>
<dbReference type="GO" id="GO:0003677">
    <property type="term" value="F:DNA binding"/>
    <property type="evidence" value="ECO:0007669"/>
    <property type="project" value="InterPro"/>
</dbReference>
<dbReference type="InterPro" id="IPR036388">
    <property type="entry name" value="WH-like_DNA-bd_sf"/>
</dbReference>
<reference evidence="7" key="1">
    <citation type="submission" date="2011-01" db="EMBL/GenBank/DDBJ databases">
        <authorList>
            <person name="Muzny D."/>
            <person name="Qin X."/>
            <person name="Buhay C."/>
            <person name="Dugan-Rocha S."/>
            <person name="Ding Y."/>
            <person name="Chen G."/>
            <person name="Hawes A."/>
            <person name="Holder M."/>
            <person name="Jhangiani S."/>
            <person name="Johnson A."/>
            <person name="Khan Z."/>
            <person name="Li Z."/>
            <person name="Liu W."/>
            <person name="Liu X."/>
            <person name="Perez L."/>
            <person name="Shen H."/>
            <person name="Wang Q."/>
            <person name="Watt J."/>
            <person name="Xi L."/>
            <person name="Xin Y."/>
            <person name="Zhou J."/>
            <person name="Deng J."/>
            <person name="Jiang H."/>
            <person name="Liu Y."/>
            <person name="Qu J."/>
            <person name="Song X.-Z."/>
            <person name="Zhang L."/>
            <person name="Villasana D."/>
            <person name="Johnson A."/>
            <person name="Liu J."/>
            <person name="Liyanage D."/>
            <person name="Lorensuhewa L."/>
            <person name="Robinson T."/>
            <person name="Song A."/>
            <person name="Song B.-B."/>
            <person name="Dinh H."/>
            <person name="Thornton R."/>
            <person name="Coyle M."/>
            <person name="Francisco L."/>
            <person name="Jackson L."/>
            <person name="Javaid M."/>
            <person name="Korchina V."/>
            <person name="Kovar C."/>
            <person name="Mata R."/>
            <person name="Mathew T."/>
            <person name="Ngo R."/>
            <person name="Nguyen L."/>
            <person name="Nguyen N."/>
            <person name="Okwuonu G."/>
            <person name="Ongeri F."/>
            <person name="Pham C."/>
            <person name="Simmons D."/>
            <person name="Wilczek-Boney K."/>
            <person name="Hale W."/>
            <person name="Jakkamsetti A."/>
            <person name="Pham P."/>
            <person name="Ruth R."/>
            <person name="San Lucas F."/>
            <person name="Warren J."/>
            <person name="Zhang J."/>
            <person name="Zhao Z."/>
            <person name="Zhou C."/>
            <person name="Zhu D."/>
            <person name="Lee S."/>
            <person name="Bess C."/>
            <person name="Blankenburg K."/>
            <person name="Forbes L."/>
            <person name="Fu Q."/>
            <person name="Gubbala S."/>
            <person name="Hirani K."/>
            <person name="Jayaseelan J.C."/>
            <person name="Lara F."/>
            <person name="Munidasa M."/>
            <person name="Palculict T."/>
            <person name="Patil S."/>
            <person name="Pu L.-L."/>
            <person name="Saada N."/>
            <person name="Tang L."/>
            <person name="Weissenberger G."/>
            <person name="Zhu Y."/>
            <person name="Hemphill L."/>
            <person name="Shang Y."/>
            <person name="Youmans B."/>
            <person name="Ayvaz T."/>
            <person name="Ross M."/>
            <person name="Santibanez J."/>
            <person name="Aqrawi P."/>
            <person name="Gross S."/>
            <person name="Joshi V."/>
            <person name="Fowler G."/>
            <person name="Nazareth L."/>
            <person name="Reid J."/>
            <person name="Worley K."/>
            <person name="Petrosino J."/>
            <person name="Highlander S."/>
            <person name="Gibbs R."/>
        </authorList>
    </citation>
    <scope>NUCLEOTIDE SEQUENCE [LARGE SCALE GENOMIC DNA]</scope>
    <source>
        <strain evidence="7">ATCC 33269</strain>
    </source>
</reference>
<dbReference type="EMBL" id="AEPE02000004">
    <property type="protein sequence ID" value="EFZ37162.1"/>
    <property type="molecule type" value="Genomic_DNA"/>
</dbReference>
<evidence type="ECO:0000313" key="8">
    <source>
        <dbReference type="Proteomes" id="UP000005580"/>
    </source>
</evidence>
<dbReference type="SUPFAM" id="SSF88659">
    <property type="entry name" value="Sigma3 and sigma4 domains of RNA polymerase sigma factors"/>
    <property type="match status" value="1"/>
</dbReference>
<dbReference type="AlphaFoldDB" id="E7RPW9"/>
<dbReference type="Pfam" id="PF04542">
    <property type="entry name" value="Sigma70_r2"/>
    <property type="match status" value="1"/>
</dbReference>
<feature type="domain" description="RNA polymerase sigma factor 70 region 4 type 2" evidence="6">
    <location>
        <begin position="129"/>
        <end position="177"/>
    </location>
</feature>
<dbReference type="GO" id="GO:0006352">
    <property type="term" value="P:DNA-templated transcription initiation"/>
    <property type="evidence" value="ECO:0007669"/>
    <property type="project" value="InterPro"/>
</dbReference>
<accession>E7RPW9</accession>
<dbReference type="eggNOG" id="COG1595">
    <property type="taxonomic scope" value="Bacteria"/>
</dbReference>
<keyword evidence="3" id="KW-0731">Sigma factor</keyword>
<evidence type="ECO:0000259" key="5">
    <source>
        <dbReference type="Pfam" id="PF04542"/>
    </source>
</evidence>
<feature type="domain" description="RNA polymerase sigma-70 region 2" evidence="5">
    <location>
        <begin position="28"/>
        <end position="95"/>
    </location>
</feature>
<dbReference type="Proteomes" id="UP000005580">
    <property type="component" value="Unassembled WGS sequence"/>
</dbReference>
<dbReference type="CDD" id="cd06171">
    <property type="entry name" value="Sigma70_r4"/>
    <property type="match status" value="1"/>
</dbReference>
<dbReference type="InterPro" id="IPR007627">
    <property type="entry name" value="RNA_pol_sigma70_r2"/>
</dbReference>
<dbReference type="InterPro" id="IPR013324">
    <property type="entry name" value="RNA_pol_sigma_r3/r4-like"/>
</dbReference>
<comment type="caution">
    <text evidence="7">The sequence shown here is derived from an EMBL/GenBank/DDBJ whole genome shotgun (WGS) entry which is preliminary data.</text>
</comment>
<dbReference type="InterPro" id="IPR013249">
    <property type="entry name" value="RNA_pol_sigma70_r4_t2"/>
</dbReference>
<keyword evidence="2" id="KW-0805">Transcription regulation</keyword>
<dbReference type="InterPro" id="IPR014284">
    <property type="entry name" value="RNA_pol_sigma-70_dom"/>
</dbReference>
<evidence type="ECO:0000256" key="3">
    <source>
        <dbReference type="ARBA" id="ARBA00023082"/>
    </source>
</evidence>
<dbReference type="SUPFAM" id="SSF88946">
    <property type="entry name" value="Sigma2 domain of RNA polymerase sigma factors"/>
    <property type="match status" value="1"/>
</dbReference>
<dbReference type="RefSeq" id="WP_004368496.1">
    <property type="nucleotide sequence ID" value="NZ_GL833118.1"/>
</dbReference>
<keyword evidence="8" id="KW-1185">Reference proteome</keyword>
<proteinExistence type="inferred from homology"/>
<evidence type="ECO:0000259" key="6">
    <source>
        <dbReference type="Pfam" id="PF08281"/>
    </source>
</evidence>
<dbReference type="STRING" id="28134.SAMN05444288_1652"/>
<comment type="similarity">
    <text evidence="1">Belongs to the sigma-70 factor family. ECF subfamily.</text>
</comment>
<dbReference type="InterPro" id="IPR039425">
    <property type="entry name" value="RNA_pol_sigma-70-like"/>
</dbReference>
<dbReference type="PANTHER" id="PTHR43133:SF46">
    <property type="entry name" value="RNA POLYMERASE SIGMA-70 FACTOR ECF SUBFAMILY"/>
    <property type="match status" value="1"/>
</dbReference>